<dbReference type="EMBL" id="HBEO01007804">
    <property type="protein sequence ID" value="CAD8474856.1"/>
    <property type="molecule type" value="Transcribed_RNA"/>
</dbReference>
<proteinExistence type="predicted"/>
<protein>
    <submittedName>
        <fullName evidence="1">Uncharacterized protein</fullName>
    </submittedName>
</protein>
<dbReference type="AlphaFoldDB" id="A0A7S0HDI2"/>
<evidence type="ECO:0000313" key="1">
    <source>
        <dbReference type="EMBL" id="CAD8474856.1"/>
    </source>
</evidence>
<reference evidence="1" key="1">
    <citation type="submission" date="2021-01" db="EMBL/GenBank/DDBJ databases">
        <authorList>
            <person name="Corre E."/>
            <person name="Pelletier E."/>
            <person name="Niang G."/>
            <person name="Scheremetjew M."/>
            <person name="Finn R."/>
            <person name="Kale V."/>
            <person name="Holt S."/>
            <person name="Cochrane G."/>
            <person name="Meng A."/>
            <person name="Brown T."/>
            <person name="Cohen L."/>
        </authorList>
    </citation>
    <scope>NUCLEOTIDE SEQUENCE</scope>
    <source>
        <strain evidence="1">CCMP325</strain>
    </source>
</reference>
<accession>A0A7S0HDI2</accession>
<gene>
    <name evidence="1" type="ORF">HPHI1048_LOCUS5467</name>
</gene>
<name>A0A7S0HDI2_9CRYP</name>
<sequence>MQAIANANTLLSWVEQFFVLDQHVCITDEQRSNRPFKDLRPALRRGCSECKGNKKVTFCVEITNSVKKCSESRLRKNLKLSACTRRRSSGAVMDRSFVPY</sequence>
<organism evidence="1">
    <name type="scientific">Hanusia phi</name>
    <dbReference type="NCBI Taxonomy" id="3032"/>
    <lineage>
        <taxon>Eukaryota</taxon>
        <taxon>Cryptophyceae</taxon>
        <taxon>Pyrenomonadales</taxon>
        <taxon>Geminigeraceae</taxon>
        <taxon>Hanusia</taxon>
    </lineage>
</organism>